<proteinExistence type="predicted"/>
<evidence type="ECO:0000313" key="2">
    <source>
        <dbReference type="EMBL" id="CDW75270.1"/>
    </source>
</evidence>
<dbReference type="Proteomes" id="UP000039865">
    <property type="component" value="Unassembled WGS sequence"/>
</dbReference>
<evidence type="ECO:0000256" key="1">
    <source>
        <dbReference type="SAM" id="MobiDB-lite"/>
    </source>
</evidence>
<feature type="region of interest" description="Disordered" evidence="1">
    <location>
        <begin position="68"/>
        <end position="155"/>
    </location>
</feature>
<sequence>MLQTPVLQQSHHNNNSSSINRMQHSQSAIQLANGEYHTQQNHRSRLSMDHKSGASSIIEKEFSFANTQFDNYGTNPGQNGAGNQIEQQQLSSKRVETSPGQKSKQKGENKKLSARSRMFEGQMSARMNRSPDKTSHLNKVYNSPKNEKAAQPSNKINFISQPSKIGSRRITQSRVQSSLNLENSSQANLSGISNVLSSHQTSGSNIIERTSGTKSSCRQVYVNLKNQTSLQAQSQYQSQQHSNSSTQRSLNNKMFKTARDQAMAQIKKPTTHENDINRSHFSGSQQSAQDKNISSTRFPIKSPRPFLANSALMSPKAATHQNRQSHISMRNQGSQNKSQLISQESEKKILNQSLVQNQPQLDENIIISSNNYQFNINTRNNQVESVEKENTLSEMKSFENIRDSMMFSMAQNQRIKEEDTQNICLKEKYEMGDLINISKIHNDGEESVFLKLEESTLNCNYNICSSNVSHINNIQNHVYSGYHDEYSQMHQSNLSINQGHGSTKQRRKRKERLGQDALNNVLTTQSDKEGTQEFKLKQSDNFYNDDCVSGSDNRVFTNFSSNNEVDTNEESPADNSLNTTQEIPLPQQAPPKPEPITQNLENNRDITLVKKCSQNSTVKKGNVILDESQFSKSSSQRDNSQSSILKTPRLINKSNQYRQKNLSTQTKQQMPNQKQSFTNSPKLSSAIKNTTITIINSNNNMPLQLTNIINQGKEKIVKKKEICMRDLDETETYLRLEEQVRDQIKKQQLEKQESQTSFTRDSINSSANKIEKTKRTVPARQKTPVKQISLVTSPSSNRLKRNSTNFMNLSSRQDSLNLKAIRQLENTAATKIQRFIRRRNSRVIRPLREGKNTQVQTEIQKLSVDQAKSKIMYAWILMNMASAIHKQKQQRNQQLSDTISISTFRSKSNRRKYYRGDGNKGIYESIDCRSQEDYVKRLEQELYASLMNSIQNNDNDKLRLDK</sequence>
<protein>
    <submittedName>
        <fullName evidence="2">Uncharacterized protein</fullName>
    </submittedName>
</protein>
<organism evidence="2 3">
    <name type="scientific">Stylonychia lemnae</name>
    <name type="common">Ciliate</name>
    <dbReference type="NCBI Taxonomy" id="5949"/>
    <lineage>
        <taxon>Eukaryota</taxon>
        <taxon>Sar</taxon>
        <taxon>Alveolata</taxon>
        <taxon>Ciliophora</taxon>
        <taxon>Intramacronucleata</taxon>
        <taxon>Spirotrichea</taxon>
        <taxon>Stichotrichia</taxon>
        <taxon>Sporadotrichida</taxon>
        <taxon>Oxytrichidae</taxon>
        <taxon>Stylonychinae</taxon>
        <taxon>Stylonychia</taxon>
    </lineage>
</organism>
<gene>
    <name evidence="2" type="primary">Contig16009.g17066</name>
    <name evidence="2" type="ORF">STYLEM_4257</name>
</gene>
<dbReference type="InParanoid" id="A0A077ZZB7"/>
<feature type="region of interest" description="Disordered" evidence="1">
    <location>
        <begin position="558"/>
        <end position="599"/>
    </location>
</feature>
<feature type="compositionally biased region" description="Polar residues" evidence="1">
    <location>
        <begin position="652"/>
        <end position="683"/>
    </location>
</feature>
<feature type="compositionally biased region" description="Low complexity" evidence="1">
    <location>
        <begin position="629"/>
        <end position="643"/>
    </location>
</feature>
<dbReference type="AlphaFoldDB" id="A0A077ZZB7"/>
<accession>A0A077ZZB7</accession>
<dbReference type="EMBL" id="CCKQ01004134">
    <property type="protein sequence ID" value="CDW75270.1"/>
    <property type="molecule type" value="Genomic_DNA"/>
</dbReference>
<feature type="region of interest" description="Disordered" evidence="1">
    <location>
        <begin position="321"/>
        <end position="342"/>
    </location>
</feature>
<feature type="region of interest" description="Disordered" evidence="1">
    <location>
        <begin position="1"/>
        <end position="25"/>
    </location>
</feature>
<feature type="compositionally biased region" description="Low complexity" evidence="1">
    <location>
        <begin position="10"/>
        <end position="20"/>
    </location>
</feature>
<keyword evidence="3" id="KW-1185">Reference proteome</keyword>
<feature type="region of interest" description="Disordered" evidence="1">
    <location>
        <begin position="269"/>
        <end position="300"/>
    </location>
</feature>
<reference evidence="2 3" key="1">
    <citation type="submission" date="2014-06" db="EMBL/GenBank/DDBJ databases">
        <authorList>
            <person name="Swart Estienne"/>
        </authorList>
    </citation>
    <scope>NUCLEOTIDE SEQUENCE [LARGE SCALE GENOMIC DNA]</scope>
    <source>
        <strain evidence="2 3">130c</strain>
    </source>
</reference>
<feature type="region of interest" description="Disordered" evidence="1">
    <location>
        <begin position="629"/>
        <end position="683"/>
    </location>
</feature>
<feature type="region of interest" description="Disordered" evidence="1">
    <location>
        <begin position="495"/>
        <end position="533"/>
    </location>
</feature>
<name>A0A077ZZB7_STYLE</name>
<feature type="compositionally biased region" description="Polar residues" evidence="1">
    <location>
        <begin position="68"/>
        <end position="102"/>
    </location>
</feature>
<feature type="compositionally biased region" description="Polar residues" evidence="1">
    <location>
        <begin position="279"/>
        <end position="297"/>
    </location>
</feature>
<evidence type="ECO:0000313" key="3">
    <source>
        <dbReference type="Proteomes" id="UP000039865"/>
    </source>
</evidence>